<dbReference type="EMBL" id="JAVREH010000001">
    <property type="protein sequence ID" value="MDT0259847.1"/>
    <property type="molecule type" value="Genomic_DNA"/>
</dbReference>
<protein>
    <submittedName>
        <fullName evidence="1">MgtC/SapB family protein</fullName>
    </submittedName>
</protein>
<accession>A0ABU2J4D6</accession>
<dbReference type="Proteomes" id="UP001183176">
    <property type="component" value="Unassembled WGS sequence"/>
</dbReference>
<comment type="caution">
    <text evidence="1">The sequence shown here is derived from an EMBL/GenBank/DDBJ whole genome shotgun (WGS) entry which is preliminary data.</text>
</comment>
<sequence>MGLSSLIGLERQIRGKSAGGNRDRTALHFVIVLGYTPLSRHLPRPNQRASHVRVVYNDGQGVLRQLLAECTAHQ</sequence>
<evidence type="ECO:0000313" key="2">
    <source>
        <dbReference type="Proteomes" id="UP001183176"/>
    </source>
</evidence>
<gene>
    <name evidence="1" type="ORF">RM423_00400</name>
</gene>
<evidence type="ECO:0000313" key="1">
    <source>
        <dbReference type="EMBL" id="MDT0259847.1"/>
    </source>
</evidence>
<name>A0ABU2J4D6_9ACTN</name>
<organism evidence="1 2">
    <name type="scientific">Jatrophihabitans lederbergiae</name>
    <dbReference type="NCBI Taxonomy" id="3075547"/>
    <lineage>
        <taxon>Bacteria</taxon>
        <taxon>Bacillati</taxon>
        <taxon>Actinomycetota</taxon>
        <taxon>Actinomycetes</taxon>
        <taxon>Jatrophihabitantales</taxon>
        <taxon>Jatrophihabitantaceae</taxon>
        <taxon>Jatrophihabitans</taxon>
    </lineage>
</organism>
<proteinExistence type="predicted"/>
<keyword evidence="2" id="KW-1185">Reference proteome</keyword>
<dbReference type="RefSeq" id="WP_311421006.1">
    <property type="nucleotide sequence ID" value="NZ_JAVREH010000001.1"/>
</dbReference>
<reference evidence="2" key="1">
    <citation type="submission" date="2023-07" db="EMBL/GenBank/DDBJ databases">
        <title>30 novel species of actinomycetes from the DSMZ collection.</title>
        <authorList>
            <person name="Nouioui I."/>
        </authorList>
    </citation>
    <scope>NUCLEOTIDE SEQUENCE [LARGE SCALE GENOMIC DNA]</scope>
    <source>
        <strain evidence="2">DSM 44399</strain>
    </source>
</reference>